<dbReference type="PROSITE" id="PS50109">
    <property type="entry name" value="HIS_KIN"/>
    <property type="match status" value="1"/>
</dbReference>
<dbReference type="SMART" id="SM00086">
    <property type="entry name" value="PAC"/>
    <property type="match status" value="1"/>
</dbReference>
<dbReference type="InterPro" id="IPR003661">
    <property type="entry name" value="HisK_dim/P_dom"/>
</dbReference>
<dbReference type="InterPro" id="IPR001610">
    <property type="entry name" value="PAC"/>
</dbReference>
<dbReference type="SMART" id="SM00387">
    <property type="entry name" value="HATPase_c"/>
    <property type="match status" value="1"/>
</dbReference>
<dbReference type="Gene3D" id="3.30.450.20">
    <property type="entry name" value="PAS domain"/>
    <property type="match status" value="1"/>
</dbReference>
<dbReference type="CDD" id="cd06225">
    <property type="entry name" value="HAMP"/>
    <property type="match status" value="1"/>
</dbReference>
<feature type="domain" description="Response regulatory" evidence="8">
    <location>
        <begin position="604"/>
        <end position="720"/>
    </location>
</feature>
<dbReference type="Gene3D" id="3.30.565.10">
    <property type="entry name" value="Histidine kinase-like ATPase, C-terminal domain"/>
    <property type="match status" value="1"/>
</dbReference>
<feature type="domain" description="HAMP" evidence="11">
    <location>
        <begin position="174"/>
        <end position="226"/>
    </location>
</feature>
<gene>
    <name evidence="12" type="ORF">A45J_1701</name>
</gene>
<dbReference type="NCBIfam" id="TIGR00229">
    <property type="entry name" value="sensory_box"/>
    <property type="match status" value="1"/>
</dbReference>
<dbReference type="PANTHER" id="PTHR43065:SF42">
    <property type="entry name" value="TWO-COMPONENT SENSOR PPRA"/>
    <property type="match status" value="1"/>
</dbReference>
<dbReference type="SMART" id="SM00388">
    <property type="entry name" value="HisKA"/>
    <property type="match status" value="1"/>
</dbReference>
<dbReference type="InterPro" id="IPR036890">
    <property type="entry name" value="HATPase_C_sf"/>
</dbReference>
<dbReference type="InterPro" id="IPR036097">
    <property type="entry name" value="HisK_dim/P_sf"/>
</dbReference>
<reference evidence="12" key="1">
    <citation type="submission" date="2019-10" db="EMBL/GenBank/DDBJ databases">
        <title>Metagenomic sequencing of thiosulfate-disproportionating enrichment culture.</title>
        <authorList>
            <person name="Umezawa K."/>
            <person name="Kojima H."/>
            <person name="Fukui M."/>
        </authorList>
    </citation>
    <scope>NUCLEOTIDE SEQUENCE</scope>
    <source>
        <strain evidence="12">45J</strain>
    </source>
</reference>
<dbReference type="InterPro" id="IPR001789">
    <property type="entry name" value="Sig_transdc_resp-reg_receiver"/>
</dbReference>
<evidence type="ECO:0000259" key="11">
    <source>
        <dbReference type="PROSITE" id="PS50885"/>
    </source>
</evidence>
<evidence type="ECO:0000259" key="10">
    <source>
        <dbReference type="PROSITE" id="PS50113"/>
    </source>
</evidence>
<dbReference type="SUPFAM" id="SSF158472">
    <property type="entry name" value="HAMP domain-like"/>
    <property type="match status" value="1"/>
</dbReference>
<accession>A0A5J4L2N9</accession>
<dbReference type="PANTHER" id="PTHR43065">
    <property type="entry name" value="SENSOR HISTIDINE KINASE"/>
    <property type="match status" value="1"/>
</dbReference>
<keyword evidence="6" id="KW-1133">Transmembrane helix</keyword>
<dbReference type="PROSITE" id="PS50112">
    <property type="entry name" value="PAS"/>
    <property type="match status" value="1"/>
</dbReference>
<feature type="transmembrane region" description="Helical" evidence="6">
    <location>
        <begin position="150"/>
        <end position="173"/>
    </location>
</feature>
<dbReference type="PROSITE" id="PS50110">
    <property type="entry name" value="RESPONSE_REGULATORY"/>
    <property type="match status" value="1"/>
</dbReference>
<dbReference type="InterPro" id="IPR000700">
    <property type="entry name" value="PAS-assoc_C"/>
</dbReference>
<dbReference type="SMART" id="SM00304">
    <property type="entry name" value="HAMP"/>
    <property type="match status" value="1"/>
</dbReference>
<dbReference type="Pfam" id="PF02518">
    <property type="entry name" value="HATPase_c"/>
    <property type="match status" value="1"/>
</dbReference>
<dbReference type="Pfam" id="PF13426">
    <property type="entry name" value="PAS_9"/>
    <property type="match status" value="1"/>
</dbReference>
<dbReference type="CDD" id="cd00082">
    <property type="entry name" value="HisKA"/>
    <property type="match status" value="1"/>
</dbReference>
<dbReference type="SUPFAM" id="SSF52172">
    <property type="entry name" value="CheY-like"/>
    <property type="match status" value="1"/>
</dbReference>
<dbReference type="PROSITE" id="PS50113">
    <property type="entry name" value="PAC"/>
    <property type="match status" value="1"/>
</dbReference>
<evidence type="ECO:0000259" key="8">
    <source>
        <dbReference type="PROSITE" id="PS50110"/>
    </source>
</evidence>
<evidence type="ECO:0000259" key="7">
    <source>
        <dbReference type="PROSITE" id="PS50109"/>
    </source>
</evidence>
<keyword evidence="6" id="KW-0812">Transmembrane</keyword>
<dbReference type="EMBL" id="BLAB01000001">
    <property type="protein sequence ID" value="GER93943.1"/>
    <property type="molecule type" value="Genomic_DNA"/>
</dbReference>
<evidence type="ECO:0000256" key="2">
    <source>
        <dbReference type="ARBA" id="ARBA00012438"/>
    </source>
</evidence>
<dbReference type="InterPro" id="IPR000014">
    <property type="entry name" value="PAS"/>
</dbReference>
<keyword evidence="5" id="KW-0418">Kinase</keyword>
<dbReference type="Pfam" id="PF00512">
    <property type="entry name" value="HisKA"/>
    <property type="match status" value="1"/>
</dbReference>
<feature type="domain" description="PAC" evidence="10">
    <location>
        <begin position="295"/>
        <end position="347"/>
    </location>
</feature>
<dbReference type="SUPFAM" id="SSF55874">
    <property type="entry name" value="ATPase domain of HSP90 chaperone/DNA topoisomerase II/histidine kinase"/>
    <property type="match status" value="1"/>
</dbReference>
<dbReference type="InterPro" id="IPR005467">
    <property type="entry name" value="His_kinase_dom"/>
</dbReference>
<dbReference type="InterPro" id="IPR003594">
    <property type="entry name" value="HATPase_dom"/>
</dbReference>
<name>A0A5J4L2N9_9ZZZZ</name>
<sequence>MVYTYEAIKTEKEISRKEIIKRSEVVTTLASKTVELPIISGNAELLKKTAAFIRNSPDVAFVSFYDKKENLLIHEGSLFPERLPQLSSNFPLSFFEERDFFIFYAPVYTIRAAEDIGIFQEEALKQTIDHIGWVRIGFSKAAIKEMENKIVARGVVLALIFTVSSSFIVYFLITIATRPLSVLSNAVRRIKEGDYAEIQIKPTGDEIGELAVEFNRMTFAIKDRESKIMESEKKIRDLFERVEHAIFRLDKECNIIETNKKFDELCGGANRFCGLFSSDMEGLRLQKVLSTGGIKNSEERLMGKDGNELIVIMSVYPEFDEHGEVIGFDGYFVDITEKKRLEETLIQPQKLDSLGMLAGGIAHDFNNILTGVLGYASLLKSTVPEIDKMYKYIDTIEKSASRAANLAQQLLGFARKGKYVMTKLSVNDLVKELASFLKETFDRSITIVVETEENLPPVEGDSNQLYQAIMNLCINARDAMPEGGRLYIKTEFYLLHDEKVVDYFQIPPGEYVRVSVTDTGVGMTADVKKKIFEPFYTTKGIGKGTGLGLAMVYGIIKNHGGYITVYSEPGLGTTVRLYLPKGDGTVEEKRRDKAMIDERPKKGTILLIDDEEVVRELGKDILEAYDYEVLLAIHGNEGVRVFNEYKDKIDLVILDMVMPEKGGRQTFKEIRALKPDAKVLICTGYGEEQYFYELFEAGAVGFLQKPFQHTELLSKVEEAMAR</sequence>
<comment type="caution">
    <text evidence="12">The sequence shown here is derived from an EMBL/GenBank/DDBJ whole genome shotgun (WGS) entry which is preliminary data.</text>
</comment>
<dbReference type="Gene3D" id="3.40.50.2300">
    <property type="match status" value="1"/>
</dbReference>
<evidence type="ECO:0000256" key="1">
    <source>
        <dbReference type="ARBA" id="ARBA00000085"/>
    </source>
</evidence>
<dbReference type="CDD" id="cd00130">
    <property type="entry name" value="PAS"/>
    <property type="match status" value="1"/>
</dbReference>
<organism evidence="12">
    <name type="scientific">hot springs metagenome</name>
    <dbReference type="NCBI Taxonomy" id="433727"/>
    <lineage>
        <taxon>unclassified sequences</taxon>
        <taxon>metagenomes</taxon>
        <taxon>ecological metagenomes</taxon>
    </lineage>
</organism>
<evidence type="ECO:0000256" key="3">
    <source>
        <dbReference type="ARBA" id="ARBA00022553"/>
    </source>
</evidence>
<dbReference type="GO" id="GO:0016020">
    <property type="term" value="C:membrane"/>
    <property type="evidence" value="ECO:0007669"/>
    <property type="project" value="InterPro"/>
</dbReference>
<dbReference type="PRINTS" id="PR00344">
    <property type="entry name" value="BCTRLSENSOR"/>
</dbReference>
<dbReference type="InterPro" id="IPR004358">
    <property type="entry name" value="Sig_transdc_His_kin-like_C"/>
</dbReference>
<dbReference type="Pfam" id="PF00072">
    <property type="entry name" value="Response_reg"/>
    <property type="match status" value="1"/>
</dbReference>
<dbReference type="SUPFAM" id="SSF47384">
    <property type="entry name" value="Homodimeric domain of signal transducing histidine kinase"/>
    <property type="match status" value="1"/>
</dbReference>
<evidence type="ECO:0000256" key="5">
    <source>
        <dbReference type="ARBA" id="ARBA00022777"/>
    </source>
</evidence>
<evidence type="ECO:0000313" key="12">
    <source>
        <dbReference type="EMBL" id="GER93943.1"/>
    </source>
</evidence>
<feature type="domain" description="Histidine kinase" evidence="7">
    <location>
        <begin position="360"/>
        <end position="583"/>
    </location>
</feature>
<dbReference type="AlphaFoldDB" id="A0A5J4L2N9"/>
<evidence type="ECO:0000259" key="9">
    <source>
        <dbReference type="PROSITE" id="PS50112"/>
    </source>
</evidence>
<evidence type="ECO:0000256" key="4">
    <source>
        <dbReference type="ARBA" id="ARBA00022679"/>
    </source>
</evidence>
<dbReference type="InterPro" id="IPR011006">
    <property type="entry name" value="CheY-like_superfamily"/>
</dbReference>
<dbReference type="EC" id="2.7.13.3" evidence="2"/>
<dbReference type="Gene3D" id="6.10.340.10">
    <property type="match status" value="1"/>
</dbReference>
<dbReference type="Pfam" id="PF00672">
    <property type="entry name" value="HAMP"/>
    <property type="match status" value="1"/>
</dbReference>
<dbReference type="SMART" id="SM00448">
    <property type="entry name" value="REC"/>
    <property type="match status" value="1"/>
</dbReference>
<dbReference type="Gene3D" id="1.10.287.130">
    <property type="match status" value="1"/>
</dbReference>
<protein>
    <recommendedName>
        <fullName evidence="2">histidine kinase</fullName>
        <ecNumber evidence="2">2.7.13.3</ecNumber>
    </recommendedName>
</protein>
<proteinExistence type="predicted"/>
<dbReference type="PROSITE" id="PS50885">
    <property type="entry name" value="HAMP"/>
    <property type="match status" value="1"/>
</dbReference>
<comment type="catalytic activity">
    <reaction evidence="1">
        <text>ATP + protein L-histidine = ADP + protein N-phospho-L-histidine.</text>
        <dbReference type="EC" id="2.7.13.3"/>
    </reaction>
</comment>
<dbReference type="SUPFAM" id="SSF55785">
    <property type="entry name" value="PYP-like sensor domain (PAS domain)"/>
    <property type="match status" value="1"/>
</dbReference>
<dbReference type="InterPro" id="IPR035965">
    <property type="entry name" value="PAS-like_dom_sf"/>
</dbReference>
<dbReference type="GO" id="GO:0000155">
    <property type="term" value="F:phosphorelay sensor kinase activity"/>
    <property type="evidence" value="ECO:0007669"/>
    <property type="project" value="InterPro"/>
</dbReference>
<evidence type="ECO:0000256" key="6">
    <source>
        <dbReference type="SAM" id="Phobius"/>
    </source>
</evidence>
<keyword evidence="4" id="KW-0808">Transferase</keyword>
<keyword evidence="6" id="KW-0472">Membrane</keyword>
<feature type="domain" description="PAS" evidence="9">
    <location>
        <begin position="231"/>
        <end position="267"/>
    </location>
</feature>
<dbReference type="InterPro" id="IPR003660">
    <property type="entry name" value="HAMP_dom"/>
</dbReference>
<keyword evidence="3" id="KW-0597">Phosphoprotein</keyword>